<sequence length="83" mass="9997">MRCRFCGVPPFRSKDEENLYELIKKGDLDFTSSDVWEEVSDEGNVELLRERWHLWVVIKYPGILYKFGYKKCRKPQNLNQNLQ</sequence>
<evidence type="ECO:0000313" key="2">
    <source>
        <dbReference type="Proteomes" id="UP000828390"/>
    </source>
</evidence>
<reference evidence="1" key="2">
    <citation type="submission" date="2020-11" db="EMBL/GenBank/DDBJ databases">
        <authorList>
            <person name="McCartney M.A."/>
            <person name="Auch B."/>
            <person name="Kono T."/>
            <person name="Mallez S."/>
            <person name="Becker A."/>
            <person name="Gohl D.M."/>
            <person name="Silverstein K.A.T."/>
            <person name="Koren S."/>
            <person name="Bechman K.B."/>
            <person name="Herman A."/>
            <person name="Abrahante J.E."/>
            <person name="Garbe J."/>
        </authorList>
    </citation>
    <scope>NUCLEOTIDE SEQUENCE</scope>
    <source>
        <strain evidence="1">Duluth1</strain>
        <tissue evidence="1">Whole animal</tissue>
    </source>
</reference>
<protein>
    <submittedName>
        <fullName evidence="1">Uncharacterized protein</fullName>
    </submittedName>
</protein>
<proteinExistence type="predicted"/>
<dbReference type="Proteomes" id="UP000828390">
    <property type="component" value="Unassembled WGS sequence"/>
</dbReference>
<reference evidence="1" key="1">
    <citation type="journal article" date="2019" name="bioRxiv">
        <title>The Genome of the Zebra Mussel, Dreissena polymorpha: A Resource for Invasive Species Research.</title>
        <authorList>
            <person name="McCartney M.A."/>
            <person name="Auch B."/>
            <person name="Kono T."/>
            <person name="Mallez S."/>
            <person name="Zhang Y."/>
            <person name="Obille A."/>
            <person name="Becker A."/>
            <person name="Abrahante J.E."/>
            <person name="Garbe J."/>
            <person name="Badalamenti J.P."/>
            <person name="Herman A."/>
            <person name="Mangelson H."/>
            <person name="Liachko I."/>
            <person name="Sullivan S."/>
            <person name="Sone E.D."/>
            <person name="Koren S."/>
            <person name="Silverstein K.A.T."/>
            <person name="Beckman K.B."/>
            <person name="Gohl D.M."/>
        </authorList>
    </citation>
    <scope>NUCLEOTIDE SEQUENCE</scope>
    <source>
        <strain evidence="1">Duluth1</strain>
        <tissue evidence="1">Whole animal</tissue>
    </source>
</reference>
<gene>
    <name evidence="1" type="ORF">DPMN_052668</name>
</gene>
<comment type="caution">
    <text evidence="1">The sequence shown here is derived from an EMBL/GenBank/DDBJ whole genome shotgun (WGS) entry which is preliminary data.</text>
</comment>
<organism evidence="1 2">
    <name type="scientific">Dreissena polymorpha</name>
    <name type="common">Zebra mussel</name>
    <name type="synonym">Mytilus polymorpha</name>
    <dbReference type="NCBI Taxonomy" id="45954"/>
    <lineage>
        <taxon>Eukaryota</taxon>
        <taxon>Metazoa</taxon>
        <taxon>Spiralia</taxon>
        <taxon>Lophotrochozoa</taxon>
        <taxon>Mollusca</taxon>
        <taxon>Bivalvia</taxon>
        <taxon>Autobranchia</taxon>
        <taxon>Heteroconchia</taxon>
        <taxon>Euheterodonta</taxon>
        <taxon>Imparidentia</taxon>
        <taxon>Neoheterodontei</taxon>
        <taxon>Myida</taxon>
        <taxon>Dreissenoidea</taxon>
        <taxon>Dreissenidae</taxon>
        <taxon>Dreissena</taxon>
    </lineage>
</organism>
<keyword evidence="2" id="KW-1185">Reference proteome</keyword>
<evidence type="ECO:0000313" key="1">
    <source>
        <dbReference type="EMBL" id="KAH3726798.1"/>
    </source>
</evidence>
<dbReference type="EMBL" id="JAIWYP010000012">
    <property type="protein sequence ID" value="KAH3726798.1"/>
    <property type="molecule type" value="Genomic_DNA"/>
</dbReference>
<accession>A0A9D4CK30</accession>
<name>A0A9D4CK30_DREPO</name>
<dbReference type="AlphaFoldDB" id="A0A9D4CK30"/>